<gene>
    <name evidence="2" type="ORF">S03H2_72506</name>
</gene>
<proteinExistence type="predicted"/>
<protein>
    <submittedName>
        <fullName evidence="2">Uncharacterized protein</fullName>
    </submittedName>
</protein>
<name>X1KAS4_9ZZZZ</name>
<dbReference type="AlphaFoldDB" id="X1KAS4"/>
<sequence>EQVSHEGKSKTFGLVTILEHRTDSPTHLSNFISSNFGELTEEPNTPRQGTTVAKVN</sequence>
<organism evidence="2">
    <name type="scientific">marine sediment metagenome</name>
    <dbReference type="NCBI Taxonomy" id="412755"/>
    <lineage>
        <taxon>unclassified sequences</taxon>
        <taxon>metagenomes</taxon>
        <taxon>ecological metagenomes</taxon>
    </lineage>
</organism>
<evidence type="ECO:0000256" key="1">
    <source>
        <dbReference type="SAM" id="MobiDB-lite"/>
    </source>
</evidence>
<feature type="non-terminal residue" evidence="2">
    <location>
        <position position="1"/>
    </location>
</feature>
<evidence type="ECO:0000313" key="2">
    <source>
        <dbReference type="EMBL" id="GAH90735.1"/>
    </source>
</evidence>
<reference evidence="2" key="1">
    <citation type="journal article" date="2014" name="Front. Microbiol.">
        <title>High frequency of phylogenetically diverse reductive dehalogenase-homologous genes in deep subseafloor sedimentary metagenomes.</title>
        <authorList>
            <person name="Kawai M."/>
            <person name="Futagami T."/>
            <person name="Toyoda A."/>
            <person name="Takaki Y."/>
            <person name="Nishi S."/>
            <person name="Hori S."/>
            <person name="Arai W."/>
            <person name="Tsubouchi T."/>
            <person name="Morono Y."/>
            <person name="Uchiyama I."/>
            <person name="Ito T."/>
            <person name="Fujiyama A."/>
            <person name="Inagaki F."/>
            <person name="Takami H."/>
        </authorList>
    </citation>
    <scope>NUCLEOTIDE SEQUENCE</scope>
    <source>
        <strain evidence="2">Expedition CK06-06</strain>
    </source>
</reference>
<accession>X1KAS4</accession>
<comment type="caution">
    <text evidence="2">The sequence shown here is derived from an EMBL/GenBank/DDBJ whole genome shotgun (WGS) entry which is preliminary data.</text>
</comment>
<feature type="non-terminal residue" evidence="2">
    <location>
        <position position="56"/>
    </location>
</feature>
<dbReference type="EMBL" id="BARU01049070">
    <property type="protein sequence ID" value="GAH90735.1"/>
    <property type="molecule type" value="Genomic_DNA"/>
</dbReference>
<feature type="region of interest" description="Disordered" evidence="1">
    <location>
        <begin position="37"/>
        <end position="56"/>
    </location>
</feature>